<accession>A0ABQ5M5B0</accession>
<proteinExistence type="predicted"/>
<dbReference type="Proteomes" id="UP001419084">
    <property type="component" value="Unassembled WGS sequence"/>
</dbReference>
<reference evidence="1 2" key="1">
    <citation type="journal article" date="2024" name="Int. J. Syst. Evol. Microbiol.">
        <title>Lacrimispora brassicae sp. nov. isolated from fermented cabbage, and proposal of Clostridium indicum Gundawar et al. 2019 and Clostridium methoxybenzovorans Mechichi et al. 1999 as heterotypic synonyms of Lacrimispora amygdalina (Parshina et al. 2003) Haas and Blanchard 2020 and Lacrimispora indolis (McClung and McCoy 1957) Haas and Blanchard 2020, respectively.</title>
        <authorList>
            <person name="Kobayashi H."/>
            <person name="Tanizawa Y."/>
            <person name="Sakamoto M."/>
            <person name="Ohkuma M."/>
            <person name="Tohno M."/>
        </authorList>
    </citation>
    <scope>NUCLEOTIDE SEQUENCE [LARGE SCALE GENOMIC DNA]</scope>
    <source>
        <strain evidence="1 2">DSM 12857</strain>
    </source>
</reference>
<protein>
    <submittedName>
        <fullName evidence="1">Uncharacterized protein</fullName>
    </submittedName>
</protein>
<name>A0ABQ5M5B0_9FIRM</name>
<evidence type="ECO:0000313" key="2">
    <source>
        <dbReference type="Proteomes" id="UP001419084"/>
    </source>
</evidence>
<organism evidence="1 2">
    <name type="scientific">Lacrimispora amygdalina</name>
    <dbReference type="NCBI Taxonomy" id="253257"/>
    <lineage>
        <taxon>Bacteria</taxon>
        <taxon>Bacillati</taxon>
        <taxon>Bacillota</taxon>
        <taxon>Clostridia</taxon>
        <taxon>Lachnospirales</taxon>
        <taxon>Lachnospiraceae</taxon>
        <taxon>Lacrimispora</taxon>
    </lineage>
</organism>
<keyword evidence="2" id="KW-1185">Reference proteome</keyword>
<sequence>MSVTYYHINDLDMLGKEEDYVPYLYKPGKGWVVDNDNILMDRIMGYDKSEPENSPYGIGNLSMMERVTEISQKEAENIIKNL</sequence>
<gene>
    <name evidence="1" type="ORF">LAD12857_20190</name>
</gene>
<evidence type="ECO:0000313" key="1">
    <source>
        <dbReference type="EMBL" id="GLB30096.1"/>
    </source>
</evidence>
<dbReference type="RefSeq" id="WP_346065214.1">
    <property type="nucleotide sequence ID" value="NZ_BRPJ01000034.1"/>
</dbReference>
<dbReference type="EMBL" id="BRPJ01000034">
    <property type="protein sequence ID" value="GLB30096.1"/>
    <property type="molecule type" value="Genomic_DNA"/>
</dbReference>
<comment type="caution">
    <text evidence="1">The sequence shown here is derived from an EMBL/GenBank/DDBJ whole genome shotgun (WGS) entry which is preliminary data.</text>
</comment>